<proteinExistence type="predicted"/>
<comment type="caution">
    <text evidence="2">The sequence shown here is derived from an EMBL/GenBank/DDBJ whole genome shotgun (WGS) entry which is preliminary data.</text>
</comment>
<accession>A0ABP6D458</accession>
<protein>
    <submittedName>
        <fullName evidence="2">Uncharacterized protein</fullName>
    </submittedName>
</protein>
<keyword evidence="3" id="KW-1185">Reference proteome</keyword>
<dbReference type="EMBL" id="BAAARJ010000024">
    <property type="protein sequence ID" value="GAA2635248.1"/>
    <property type="molecule type" value="Genomic_DNA"/>
</dbReference>
<gene>
    <name evidence="2" type="ORF">GCM10009863_59560</name>
</gene>
<dbReference type="Proteomes" id="UP001501447">
    <property type="component" value="Unassembled WGS sequence"/>
</dbReference>
<evidence type="ECO:0000256" key="1">
    <source>
        <dbReference type="SAM" id="MobiDB-lite"/>
    </source>
</evidence>
<feature type="region of interest" description="Disordered" evidence="1">
    <location>
        <begin position="41"/>
        <end position="61"/>
    </location>
</feature>
<feature type="region of interest" description="Disordered" evidence="1">
    <location>
        <begin position="1"/>
        <end position="25"/>
    </location>
</feature>
<evidence type="ECO:0000313" key="3">
    <source>
        <dbReference type="Proteomes" id="UP001501447"/>
    </source>
</evidence>
<evidence type="ECO:0000313" key="2">
    <source>
        <dbReference type="EMBL" id="GAA2635248.1"/>
    </source>
</evidence>
<name>A0ABP6D458_9ACTN</name>
<reference evidence="3" key="1">
    <citation type="journal article" date="2019" name="Int. J. Syst. Evol. Microbiol.">
        <title>The Global Catalogue of Microorganisms (GCM) 10K type strain sequencing project: providing services to taxonomists for standard genome sequencing and annotation.</title>
        <authorList>
            <consortium name="The Broad Institute Genomics Platform"/>
            <consortium name="The Broad Institute Genome Sequencing Center for Infectious Disease"/>
            <person name="Wu L."/>
            <person name="Ma J."/>
        </authorList>
    </citation>
    <scope>NUCLEOTIDE SEQUENCE [LARGE SCALE GENOMIC DNA]</scope>
    <source>
        <strain evidence="3">JCM 16373</strain>
    </source>
</reference>
<sequence length="61" mass="6655">MIQESGTGAGTGTVHAGGTSRSQPVMTWTRLLETVRYDGAYPTRERPNGSPSTCWRRWGVS</sequence>
<organism evidence="2 3">
    <name type="scientific">Streptomyces axinellae</name>
    <dbReference type="NCBI Taxonomy" id="552788"/>
    <lineage>
        <taxon>Bacteria</taxon>
        <taxon>Bacillati</taxon>
        <taxon>Actinomycetota</taxon>
        <taxon>Actinomycetes</taxon>
        <taxon>Kitasatosporales</taxon>
        <taxon>Streptomycetaceae</taxon>
        <taxon>Streptomyces</taxon>
    </lineage>
</organism>